<feature type="signal peptide" evidence="1">
    <location>
        <begin position="1"/>
        <end position="20"/>
    </location>
</feature>
<dbReference type="Pfam" id="PF00839">
    <property type="entry name" value="Cys_rich_FGFR"/>
    <property type="match status" value="1"/>
</dbReference>
<name>A0A7G6U135_9BRAD</name>
<dbReference type="KEGG" id="trb:HB776_16850"/>
<reference evidence="3" key="1">
    <citation type="journal article" date="2020" name="Mol. Plant Microbe">
        <title>Rhizobial microsymbionts of the narrowly endemic Oxytropis species growing in Kamchatka are characterized by significant genetic diversity and possess a set of genes that are associated with T3SS and T6SS secretion systems and can affect the development of symbiosis.</title>
        <authorList>
            <person name="Safronova V."/>
            <person name="Guro P."/>
            <person name="Sazanova A."/>
            <person name="Kuznetsova I."/>
            <person name="Belimov A."/>
            <person name="Yakubov V."/>
            <person name="Chirak E."/>
            <person name="Afonin A."/>
            <person name="Gogolev Y."/>
            <person name="Andronov E."/>
            <person name="Tikhonovich I."/>
        </authorList>
    </citation>
    <scope>NUCLEOTIDE SEQUENCE [LARGE SCALE GENOMIC DNA]</scope>
    <source>
        <strain evidence="3">581</strain>
    </source>
</reference>
<organism evidence="2 3">
    <name type="scientific">Tardiphaga robiniae</name>
    <dbReference type="NCBI Taxonomy" id="943830"/>
    <lineage>
        <taxon>Bacteria</taxon>
        <taxon>Pseudomonadati</taxon>
        <taxon>Pseudomonadota</taxon>
        <taxon>Alphaproteobacteria</taxon>
        <taxon>Hyphomicrobiales</taxon>
        <taxon>Nitrobacteraceae</taxon>
        <taxon>Tardiphaga</taxon>
    </lineage>
</organism>
<feature type="chain" id="PRO_5028974999" description="Cysteine rich repeat protein" evidence="1">
    <location>
        <begin position="21"/>
        <end position="75"/>
    </location>
</feature>
<gene>
    <name evidence="2" type="ORF">HB776_16850</name>
</gene>
<dbReference type="GO" id="GO:0016020">
    <property type="term" value="C:membrane"/>
    <property type="evidence" value="ECO:0007669"/>
    <property type="project" value="InterPro"/>
</dbReference>
<evidence type="ECO:0000313" key="3">
    <source>
        <dbReference type="Proteomes" id="UP000515291"/>
    </source>
</evidence>
<evidence type="ECO:0000313" key="2">
    <source>
        <dbReference type="EMBL" id="QND72717.1"/>
    </source>
</evidence>
<dbReference type="EMBL" id="CP050292">
    <property type="protein sequence ID" value="QND72717.1"/>
    <property type="molecule type" value="Genomic_DNA"/>
</dbReference>
<accession>A0A7G6U135</accession>
<sequence>MTRSILLIAAAIVFSGIALAQSSGTLEEQAACRASVKRYCAQAIQGGDMMVLSCLQQNRPRISKACRQVLLKHGQ</sequence>
<evidence type="ECO:0008006" key="4">
    <source>
        <dbReference type="Google" id="ProtNLM"/>
    </source>
</evidence>
<dbReference type="InterPro" id="IPR001893">
    <property type="entry name" value="Cys-rich_GLG1_repeat"/>
</dbReference>
<proteinExistence type="predicted"/>
<dbReference type="RefSeq" id="WP_184511633.1">
    <property type="nucleotide sequence ID" value="NZ_CP050292.1"/>
</dbReference>
<evidence type="ECO:0000256" key="1">
    <source>
        <dbReference type="SAM" id="SignalP"/>
    </source>
</evidence>
<dbReference type="AlphaFoldDB" id="A0A7G6U135"/>
<keyword evidence="1" id="KW-0732">Signal</keyword>
<protein>
    <recommendedName>
        <fullName evidence="4">Cysteine rich repeat protein</fullName>
    </recommendedName>
</protein>
<dbReference type="Proteomes" id="UP000515291">
    <property type="component" value="Chromosome"/>
</dbReference>